<reference evidence="6 7" key="1">
    <citation type="submission" date="2014-07" db="EMBL/GenBank/DDBJ databases">
        <authorList>
            <person name="Zhang J.E."/>
            <person name="Yang H."/>
            <person name="Guo J."/>
            <person name="Deng Z."/>
            <person name="Luo H."/>
            <person name="Luo M."/>
            <person name="Zhao B."/>
        </authorList>
    </citation>
    <scope>NUCLEOTIDE SEQUENCE [LARGE SCALE GENOMIC DNA]</scope>
    <source>
        <strain evidence="6 7">1CP</strain>
    </source>
</reference>
<dbReference type="Gene3D" id="6.10.250.690">
    <property type="match status" value="1"/>
</dbReference>
<dbReference type="InterPro" id="IPR011006">
    <property type="entry name" value="CheY-like_superfamily"/>
</dbReference>
<dbReference type="GO" id="GO:0000976">
    <property type="term" value="F:transcription cis-regulatory region binding"/>
    <property type="evidence" value="ECO:0007669"/>
    <property type="project" value="TreeGrafter"/>
</dbReference>
<dbReference type="GO" id="GO:0006355">
    <property type="term" value="P:regulation of DNA-templated transcription"/>
    <property type="evidence" value="ECO:0007669"/>
    <property type="project" value="InterPro"/>
</dbReference>
<dbReference type="InterPro" id="IPR016032">
    <property type="entry name" value="Sig_transdc_resp-reg_C-effctor"/>
</dbReference>
<dbReference type="InterPro" id="IPR001789">
    <property type="entry name" value="Sig_transdc_resp-reg_receiver"/>
</dbReference>
<dbReference type="SUPFAM" id="SSF52172">
    <property type="entry name" value="CheY-like"/>
    <property type="match status" value="1"/>
</dbReference>
<protein>
    <submittedName>
        <fullName evidence="6">Response regulator receiver protein</fullName>
    </submittedName>
</protein>
<dbReference type="RefSeq" id="WP_065492109.1">
    <property type="nucleotide sequence ID" value="NZ_CP009111.1"/>
</dbReference>
<dbReference type="PATRIC" id="fig|37919.13.peg.6023"/>
<dbReference type="Pfam" id="PF00072">
    <property type="entry name" value="Response_reg"/>
    <property type="match status" value="1"/>
</dbReference>
<dbReference type="SMART" id="SM00448">
    <property type="entry name" value="REC"/>
    <property type="match status" value="1"/>
</dbReference>
<gene>
    <name evidence="6" type="ORF">R1CP_28785</name>
</gene>
<dbReference type="Gene3D" id="3.40.50.2300">
    <property type="match status" value="1"/>
</dbReference>
<dbReference type="InterPro" id="IPR001867">
    <property type="entry name" value="OmpR/PhoB-type_DNA-bd"/>
</dbReference>
<evidence type="ECO:0000313" key="6">
    <source>
        <dbReference type="EMBL" id="ANS30387.1"/>
    </source>
</evidence>
<dbReference type="CDD" id="cd00383">
    <property type="entry name" value="trans_reg_C"/>
    <property type="match status" value="1"/>
</dbReference>
<dbReference type="EMBL" id="CP009111">
    <property type="protein sequence ID" value="ANS30387.1"/>
    <property type="molecule type" value="Genomic_DNA"/>
</dbReference>
<evidence type="ECO:0000259" key="5">
    <source>
        <dbReference type="PROSITE" id="PS51755"/>
    </source>
</evidence>
<evidence type="ECO:0000259" key="4">
    <source>
        <dbReference type="PROSITE" id="PS50110"/>
    </source>
</evidence>
<dbReference type="SUPFAM" id="SSF46894">
    <property type="entry name" value="C-terminal effector domain of the bipartite response regulators"/>
    <property type="match status" value="1"/>
</dbReference>
<name>A0A1B1KCQ6_RHOOP</name>
<evidence type="ECO:0000256" key="1">
    <source>
        <dbReference type="ARBA" id="ARBA00023125"/>
    </source>
</evidence>
<feature type="domain" description="Response regulatory" evidence="4">
    <location>
        <begin position="3"/>
        <end position="113"/>
    </location>
</feature>
<evidence type="ECO:0000256" key="3">
    <source>
        <dbReference type="PROSITE-ProRule" id="PRU01091"/>
    </source>
</evidence>
<dbReference type="PANTHER" id="PTHR48111:SF50">
    <property type="entry name" value="KDP OPERON TRANSCRIPTIONAL REGULATORY PROTEIN KDPE"/>
    <property type="match status" value="1"/>
</dbReference>
<dbReference type="Gene3D" id="1.10.10.10">
    <property type="entry name" value="Winged helix-like DNA-binding domain superfamily/Winged helix DNA-binding domain"/>
    <property type="match status" value="1"/>
</dbReference>
<dbReference type="PROSITE" id="PS50110">
    <property type="entry name" value="RESPONSE_REGULATORY"/>
    <property type="match status" value="1"/>
</dbReference>
<dbReference type="Proteomes" id="UP000186108">
    <property type="component" value="Chromosome"/>
</dbReference>
<dbReference type="AlphaFoldDB" id="A0A1B1KCQ6"/>
<feature type="modified residue" description="4-aspartylphosphate" evidence="2">
    <location>
        <position position="52"/>
    </location>
</feature>
<proteinExistence type="predicted"/>
<sequence length="222" mass="24649">MSRILVVGVEPQLRRALSLTLQAQHYDVRTAPDPTQALPQAATWQPDLVILDLDLPDLDVIAGVHGWSHRPIIVLSAQAEPHVEVAVLDAGADDYIAKPFGIDEFLARVRAVIRRTPDSGRPSIIAVGDLRVDLARKTVTGPGGEMVHLTPIEWAILEPLLRSPRTLIERKQLLTAVWGPGHATDTHYLRIYLASLRHKLEPIPSRPRHLITEPGMGYRFEP</sequence>
<keyword evidence="1 3" id="KW-0238">DNA-binding</keyword>
<feature type="domain" description="OmpR/PhoB-type" evidence="5">
    <location>
        <begin position="122"/>
        <end position="222"/>
    </location>
</feature>
<dbReference type="PROSITE" id="PS51755">
    <property type="entry name" value="OMPR_PHOB"/>
    <property type="match status" value="1"/>
</dbReference>
<dbReference type="InterPro" id="IPR036388">
    <property type="entry name" value="WH-like_DNA-bd_sf"/>
</dbReference>
<keyword evidence="2" id="KW-0597">Phosphoprotein</keyword>
<feature type="DNA-binding region" description="OmpR/PhoB-type" evidence="3">
    <location>
        <begin position="122"/>
        <end position="222"/>
    </location>
</feature>
<organism evidence="6 7">
    <name type="scientific">Rhodococcus opacus</name>
    <name type="common">Nocardia opaca</name>
    <dbReference type="NCBI Taxonomy" id="37919"/>
    <lineage>
        <taxon>Bacteria</taxon>
        <taxon>Bacillati</taxon>
        <taxon>Actinomycetota</taxon>
        <taxon>Actinomycetes</taxon>
        <taxon>Mycobacteriales</taxon>
        <taxon>Nocardiaceae</taxon>
        <taxon>Rhodococcus</taxon>
    </lineage>
</organism>
<accession>A0A1B1KCQ6</accession>
<dbReference type="SMART" id="SM00862">
    <property type="entry name" value="Trans_reg_C"/>
    <property type="match status" value="1"/>
</dbReference>
<dbReference type="GO" id="GO:0005829">
    <property type="term" value="C:cytosol"/>
    <property type="evidence" value="ECO:0007669"/>
    <property type="project" value="TreeGrafter"/>
</dbReference>
<evidence type="ECO:0000256" key="2">
    <source>
        <dbReference type="PROSITE-ProRule" id="PRU00169"/>
    </source>
</evidence>
<dbReference type="GO" id="GO:0032993">
    <property type="term" value="C:protein-DNA complex"/>
    <property type="evidence" value="ECO:0007669"/>
    <property type="project" value="TreeGrafter"/>
</dbReference>
<dbReference type="PANTHER" id="PTHR48111">
    <property type="entry name" value="REGULATOR OF RPOS"/>
    <property type="match status" value="1"/>
</dbReference>
<evidence type="ECO:0000313" key="7">
    <source>
        <dbReference type="Proteomes" id="UP000186108"/>
    </source>
</evidence>
<dbReference type="Pfam" id="PF00486">
    <property type="entry name" value="Trans_reg_C"/>
    <property type="match status" value="1"/>
</dbReference>
<dbReference type="InterPro" id="IPR039420">
    <property type="entry name" value="WalR-like"/>
</dbReference>
<dbReference type="GO" id="GO:0000156">
    <property type="term" value="F:phosphorelay response regulator activity"/>
    <property type="evidence" value="ECO:0007669"/>
    <property type="project" value="TreeGrafter"/>
</dbReference>